<evidence type="ECO:0000313" key="4">
    <source>
        <dbReference type="EMBL" id="CRL22639.1"/>
    </source>
</evidence>
<feature type="transmembrane region" description="Helical" evidence="2">
    <location>
        <begin position="255"/>
        <end position="278"/>
    </location>
</feature>
<feature type="domain" description="DUF3533" evidence="3">
    <location>
        <begin position="29"/>
        <end position="387"/>
    </location>
</feature>
<dbReference type="PANTHER" id="PTHR34814">
    <property type="entry name" value="NITROSOGUANIDINE RESISTANCE PROTEIN SNG1"/>
    <property type="match status" value="1"/>
</dbReference>
<evidence type="ECO:0000259" key="3">
    <source>
        <dbReference type="Pfam" id="PF12051"/>
    </source>
</evidence>
<keyword evidence="2" id="KW-0812">Transmembrane</keyword>
<protein>
    <submittedName>
        <fullName evidence="4">Str. FM013</fullName>
    </submittedName>
</protein>
<name>A0A0G4P8N9_PENC3</name>
<evidence type="ECO:0000256" key="1">
    <source>
        <dbReference type="SAM" id="MobiDB-lite"/>
    </source>
</evidence>
<gene>
    <name evidence="4" type="ORF">PCAMFM013_S008g000068</name>
</gene>
<feature type="transmembrane region" description="Helical" evidence="2">
    <location>
        <begin position="377"/>
        <end position="395"/>
    </location>
</feature>
<feature type="region of interest" description="Disordered" evidence="1">
    <location>
        <begin position="417"/>
        <end position="445"/>
    </location>
</feature>
<feature type="transmembrane region" description="Helical" evidence="2">
    <location>
        <begin position="290"/>
        <end position="308"/>
    </location>
</feature>
<reference evidence="4 5" key="1">
    <citation type="journal article" date="2014" name="Nat. Commun.">
        <title>Multiple recent horizontal transfers of a large genomic region in cheese making fungi.</title>
        <authorList>
            <person name="Cheeseman K."/>
            <person name="Ropars J."/>
            <person name="Renault P."/>
            <person name="Dupont J."/>
            <person name="Gouzy J."/>
            <person name="Branca A."/>
            <person name="Abraham A.L."/>
            <person name="Ceppi M."/>
            <person name="Conseiller E."/>
            <person name="Debuchy R."/>
            <person name="Malagnac F."/>
            <person name="Goarin A."/>
            <person name="Silar P."/>
            <person name="Lacoste S."/>
            <person name="Sallet E."/>
            <person name="Bensimon A."/>
            <person name="Giraud T."/>
            <person name="Brygoo Y."/>
        </authorList>
    </citation>
    <scope>NUCLEOTIDE SEQUENCE [LARGE SCALE GENOMIC DNA]</scope>
    <source>
        <strain evidence="5">FM 013</strain>
    </source>
</reference>
<evidence type="ECO:0000256" key="2">
    <source>
        <dbReference type="SAM" id="Phobius"/>
    </source>
</evidence>
<dbReference type="InterPro" id="IPR022703">
    <property type="entry name" value="DUF3533"/>
</dbReference>
<feature type="transmembrane region" description="Helical" evidence="2">
    <location>
        <begin position="314"/>
        <end position="333"/>
    </location>
</feature>
<dbReference type="PANTHER" id="PTHR34814:SF2">
    <property type="entry name" value="DUF3533 DOMAIN-CONTAINING PROTEIN"/>
    <property type="match status" value="1"/>
</dbReference>
<sequence length="455" mass="51185">MRRESNSYPKIGAWKEIRPQFLPAVITMFLLLQVLFLANMCYLYATQFRSTTRYHNFNLLYVDYDGGIIGKSVTDAYHQLRGDGFPTLLPESLVEYPQPEDIREAVCRGDYWGAIYTTERGSAGLASALANGSSPPISLTYIWNGVRYPVFSQAAVYSNILKLVETTRSTYYANNGSSVAASADLSNAATLKAFLDHIHAEEINIKGTEQGTRVFYNTVSMVMPILQQFFFMLALNGISTHFDAFTKLSWKANGLIRIIASILYTLTGSLLMAGYIWAFRESWGQRGSRFALTWITMWLLMHINFLFFDITTAFIPIQFMPFIVLTWVILNVASTISPFELNPGFFRWGYALPSHEVYQVLIQIWSGGCNNRLYRALPIMFSWWVVGVPIAVYAMQHRCRTAVAAQEALDDAGLDGQSEAKDAVTNETVTPVSSSRRGVEQNGELVEAIPLRRTA</sequence>
<feature type="transmembrane region" description="Helical" evidence="2">
    <location>
        <begin position="20"/>
        <end position="45"/>
    </location>
</feature>
<dbReference type="STRING" id="1429867.A0A0G4P8N9"/>
<feature type="compositionally biased region" description="Polar residues" evidence="1">
    <location>
        <begin position="425"/>
        <end position="436"/>
    </location>
</feature>
<evidence type="ECO:0000313" key="5">
    <source>
        <dbReference type="Proteomes" id="UP000053732"/>
    </source>
</evidence>
<dbReference type="AlphaFoldDB" id="A0A0G4P8N9"/>
<dbReference type="Pfam" id="PF12051">
    <property type="entry name" value="DUF3533"/>
    <property type="match status" value="1"/>
</dbReference>
<keyword evidence="2" id="KW-1133">Transmembrane helix</keyword>
<dbReference type="InterPro" id="IPR053001">
    <property type="entry name" value="MNNG_permease-like"/>
</dbReference>
<accession>A0A0G4P8N9</accession>
<dbReference type="EMBL" id="HG793141">
    <property type="protein sequence ID" value="CRL22639.1"/>
    <property type="molecule type" value="Genomic_DNA"/>
</dbReference>
<keyword evidence="2" id="KW-0472">Membrane</keyword>
<dbReference type="Proteomes" id="UP000053732">
    <property type="component" value="Unassembled WGS sequence"/>
</dbReference>
<dbReference type="GO" id="GO:0016020">
    <property type="term" value="C:membrane"/>
    <property type="evidence" value="ECO:0007669"/>
    <property type="project" value="TreeGrafter"/>
</dbReference>
<keyword evidence="5" id="KW-1185">Reference proteome</keyword>
<organism evidence="4 5">
    <name type="scientific">Penicillium camemberti (strain FM 013)</name>
    <dbReference type="NCBI Taxonomy" id="1429867"/>
    <lineage>
        <taxon>Eukaryota</taxon>
        <taxon>Fungi</taxon>
        <taxon>Dikarya</taxon>
        <taxon>Ascomycota</taxon>
        <taxon>Pezizomycotina</taxon>
        <taxon>Eurotiomycetes</taxon>
        <taxon>Eurotiomycetidae</taxon>
        <taxon>Eurotiales</taxon>
        <taxon>Aspergillaceae</taxon>
        <taxon>Penicillium</taxon>
    </lineage>
</organism>
<proteinExistence type="predicted"/>
<feature type="transmembrane region" description="Helical" evidence="2">
    <location>
        <begin position="214"/>
        <end position="235"/>
    </location>
</feature>